<reference evidence="1 2" key="1">
    <citation type="submission" date="2017-01" db="EMBL/GenBank/DDBJ databases">
        <title>Genome sequence of Rhodoferax antarcticus ANT.BR, a psychrophilic purple nonsulfur bacterium from an Antarctic microbial mat.</title>
        <authorList>
            <person name="Baker J."/>
            <person name="Riester C."/>
            <person name="Skinner B."/>
            <person name="Newell A."/>
            <person name="Swingley W."/>
            <person name="Madigan M."/>
            <person name="Jung D."/>
            <person name="Asao M."/>
            <person name="Chen M."/>
            <person name="Loughlin P."/>
            <person name="Pan H."/>
            <person name="Lin S."/>
            <person name="Li N."/>
            <person name="Shaw J."/>
            <person name="Prado M."/>
            <person name="Sherman C."/>
            <person name="Li X."/>
            <person name="Tang J."/>
            <person name="Blankenship R."/>
            <person name="Zhao T."/>
            <person name="Touchman J."/>
            <person name="Sattley M."/>
        </authorList>
    </citation>
    <scope>NUCLEOTIDE SEQUENCE [LARGE SCALE GENOMIC DNA]</scope>
    <source>
        <strain evidence="1 2">ANT.BR</strain>
    </source>
</reference>
<gene>
    <name evidence="1" type="ORF">BLL52_0432</name>
</gene>
<accession>A0A1Q8YJ98</accession>
<organism evidence="1 2">
    <name type="scientific">Rhodoferax antarcticus ANT.BR</name>
    <dbReference type="NCBI Taxonomy" id="1111071"/>
    <lineage>
        <taxon>Bacteria</taxon>
        <taxon>Pseudomonadati</taxon>
        <taxon>Pseudomonadota</taxon>
        <taxon>Betaproteobacteria</taxon>
        <taxon>Burkholderiales</taxon>
        <taxon>Comamonadaceae</taxon>
        <taxon>Rhodoferax</taxon>
    </lineage>
</organism>
<dbReference type="EMBL" id="MSYM01000005">
    <property type="protein sequence ID" value="OLP08144.1"/>
    <property type="molecule type" value="Genomic_DNA"/>
</dbReference>
<sequence length="57" mass="6533">MFERPHHQRIAQVLYALDAQLLRDKHCLFGGGTAIALRYGEYRESVDIDFLVSDLPS</sequence>
<keyword evidence="2" id="KW-1185">Reference proteome</keyword>
<dbReference type="Proteomes" id="UP000185911">
    <property type="component" value="Unassembled WGS sequence"/>
</dbReference>
<name>A0A1Q8YJ98_9BURK</name>
<dbReference type="InterPro" id="IPR014942">
    <property type="entry name" value="AbiEii"/>
</dbReference>
<dbReference type="AlphaFoldDB" id="A0A1Q8YJ98"/>
<evidence type="ECO:0000313" key="2">
    <source>
        <dbReference type="Proteomes" id="UP000185911"/>
    </source>
</evidence>
<proteinExistence type="predicted"/>
<dbReference type="RefSeq" id="WP_241838958.1">
    <property type="nucleotide sequence ID" value="NZ_MSYM01000005.1"/>
</dbReference>
<comment type="caution">
    <text evidence="1">The sequence shown here is derived from an EMBL/GenBank/DDBJ whole genome shotgun (WGS) entry which is preliminary data.</text>
</comment>
<evidence type="ECO:0008006" key="3">
    <source>
        <dbReference type="Google" id="ProtNLM"/>
    </source>
</evidence>
<dbReference type="Gene3D" id="3.10.450.620">
    <property type="entry name" value="JHP933, nucleotidyltransferase-like core domain"/>
    <property type="match status" value="1"/>
</dbReference>
<dbReference type="Pfam" id="PF08843">
    <property type="entry name" value="AbiEii"/>
    <property type="match status" value="1"/>
</dbReference>
<evidence type="ECO:0000313" key="1">
    <source>
        <dbReference type="EMBL" id="OLP08144.1"/>
    </source>
</evidence>
<protein>
    <recommendedName>
        <fullName evidence="3">Nucleotidyl transferase AbiEii/AbiGii toxin family protein</fullName>
    </recommendedName>
</protein>